<name>A0A8X6STN3_TRICX</name>
<evidence type="ECO:0008006" key="3">
    <source>
        <dbReference type="Google" id="ProtNLM"/>
    </source>
</evidence>
<protein>
    <recommendedName>
        <fullName evidence="3">DNA-directed DNA polymerase</fullName>
    </recommendedName>
</protein>
<gene>
    <name evidence="1" type="primary">AVEN_174587_1</name>
    <name evidence="1" type="ORF">TNCV_4126731</name>
</gene>
<dbReference type="Proteomes" id="UP000887159">
    <property type="component" value="Unassembled WGS sequence"/>
</dbReference>
<dbReference type="PANTHER" id="PTHR31511">
    <property type="entry name" value="PROTEIN CBG23764"/>
    <property type="match status" value="1"/>
</dbReference>
<keyword evidence="2" id="KW-1185">Reference proteome</keyword>
<reference evidence="1" key="1">
    <citation type="submission" date="2020-08" db="EMBL/GenBank/DDBJ databases">
        <title>Multicomponent nature underlies the extraordinary mechanical properties of spider dragline silk.</title>
        <authorList>
            <person name="Kono N."/>
            <person name="Nakamura H."/>
            <person name="Mori M."/>
            <person name="Yoshida Y."/>
            <person name="Ohtoshi R."/>
            <person name="Malay A.D."/>
            <person name="Moran D.A.P."/>
            <person name="Tomita M."/>
            <person name="Numata K."/>
            <person name="Arakawa K."/>
        </authorList>
    </citation>
    <scope>NUCLEOTIDE SEQUENCE</scope>
</reference>
<dbReference type="AlphaFoldDB" id="A0A8X6STN3"/>
<accession>A0A8X6STN3</accession>
<comment type="caution">
    <text evidence="1">The sequence shown here is derived from an EMBL/GenBank/DDBJ whole genome shotgun (WGS) entry which is preliminary data.</text>
</comment>
<evidence type="ECO:0000313" key="1">
    <source>
        <dbReference type="EMBL" id="GFY19286.1"/>
    </source>
</evidence>
<sequence>MTAEDERHFQRTDTCHICELSIKKVSSPYSHPDNPDFEQVRDHGHLIDPLKFESNYKGPAHDLCNLMYQNPSFVPVFIHNLSGYESHLFIRELGGDDGNIDVIPNNEEKYISFSKEVGARMVDVKEGKQVKISGIKLRILDYFKFMASSLDNLAKNVKEFRETSKYIPKDKLNLVTRKGVYPYDYMDSWQKCDEIKLPRQKDFYSKMNESDISLEDYKHAKMYGMLSTSKL</sequence>
<organism evidence="1 2">
    <name type="scientific">Trichonephila clavipes</name>
    <name type="common">Golden silk orbweaver</name>
    <name type="synonym">Nephila clavipes</name>
    <dbReference type="NCBI Taxonomy" id="2585209"/>
    <lineage>
        <taxon>Eukaryota</taxon>
        <taxon>Metazoa</taxon>
        <taxon>Ecdysozoa</taxon>
        <taxon>Arthropoda</taxon>
        <taxon>Chelicerata</taxon>
        <taxon>Arachnida</taxon>
        <taxon>Araneae</taxon>
        <taxon>Araneomorphae</taxon>
        <taxon>Entelegynae</taxon>
        <taxon>Araneoidea</taxon>
        <taxon>Nephilidae</taxon>
        <taxon>Trichonephila</taxon>
    </lineage>
</organism>
<dbReference type="PANTHER" id="PTHR31511:SF12">
    <property type="entry name" value="RHO TERMINATION FACTOR N-TERMINAL DOMAIN-CONTAINING PROTEIN"/>
    <property type="match status" value="1"/>
</dbReference>
<evidence type="ECO:0000313" key="2">
    <source>
        <dbReference type="Proteomes" id="UP000887159"/>
    </source>
</evidence>
<dbReference type="EMBL" id="BMAU01021352">
    <property type="protein sequence ID" value="GFY19286.1"/>
    <property type="molecule type" value="Genomic_DNA"/>
</dbReference>
<proteinExistence type="predicted"/>